<evidence type="ECO:0000313" key="2">
    <source>
        <dbReference type="Proteomes" id="UP000235672"/>
    </source>
</evidence>
<dbReference type="Proteomes" id="UP000235672">
    <property type="component" value="Unassembled WGS sequence"/>
</dbReference>
<dbReference type="EMBL" id="KZ613480">
    <property type="protein sequence ID" value="PMD21511.1"/>
    <property type="molecule type" value="Genomic_DNA"/>
</dbReference>
<organism evidence="1 2">
    <name type="scientific">Hyaloscypha hepaticicola</name>
    <dbReference type="NCBI Taxonomy" id="2082293"/>
    <lineage>
        <taxon>Eukaryota</taxon>
        <taxon>Fungi</taxon>
        <taxon>Dikarya</taxon>
        <taxon>Ascomycota</taxon>
        <taxon>Pezizomycotina</taxon>
        <taxon>Leotiomycetes</taxon>
        <taxon>Helotiales</taxon>
        <taxon>Hyaloscyphaceae</taxon>
        <taxon>Hyaloscypha</taxon>
    </lineage>
</organism>
<reference evidence="1 2" key="1">
    <citation type="submission" date="2016-05" db="EMBL/GenBank/DDBJ databases">
        <title>A degradative enzymes factory behind the ericoid mycorrhizal symbiosis.</title>
        <authorList>
            <consortium name="DOE Joint Genome Institute"/>
            <person name="Martino E."/>
            <person name="Morin E."/>
            <person name="Grelet G."/>
            <person name="Kuo A."/>
            <person name="Kohler A."/>
            <person name="Daghino S."/>
            <person name="Barry K."/>
            <person name="Choi C."/>
            <person name="Cichocki N."/>
            <person name="Clum A."/>
            <person name="Copeland A."/>
            <person name="Hainaut M."/>
            <person name="Haridas S."/>
            <person name="Labutti K."/>
            <person name="Lindquist E."/>
            <person name="Lipzen A."/>
            <person name="Khouja H.-R."/>
            <person name="Murat C."/>
            <person name="Ohm R."/>
            <person name="Olson A."/>
            <person name="Spatafora J."/>
            <person name="Veneault-Fourrey C."/>
            <person name="Henrissat B."/>
            <person name="Grigoriev I."/>
            <person name="Martin F."/>
            <person name="Perotto S."/>
        </authorList>
    </citation>
    <scope>NUCLEOTIDE SEQUENCE [LARGE SCALE GENOMIC DNA]</scope>
    <source>
        <strain evidence="1 2">UAMH 7357</strain>
    </source>
</reference>
<gene>
    <name evidence="1" type="ORF">NA56DRAFT_703151</name>
</gene>
<evidence type="ECO:0000313" key="1">
    <source>
        <dbReference type="EMBL" id="PMD21511.1"/>
    </source>
</evidence>
<accession>A0A2J6Q5K7</accession>
<protein>
    <submittedName>
        <fullName evidence="1">Uncharacterized protein</fullName>
    </submittedName>
</protein>
<dbReference type="AlphaFoldDB" id="A0A2J6Q5K7"/>
<proteinExistence type="predicted"/>
<keyword evidence="2" id="KW-1185">Reference proteome</keyword>
<sequence>MPDEGNGNGSPYRLPYQIPPMQAWQISTYVLHQVCHERTLFRSVYSCTLDERLLPMHFPSQACSTMSPCEILKQSEPEPSMGTQVVRCWYPAFFTSRWLRNLLHSSCQITRTYIAFRPAATFRKPFGRNYKLRYLDVLADFGRALFRHHLSNPPRTWPNSPQPIGFTQKRGGDCFAAFLNCPRLLRTVDNLL</sequence>
<name>A0A2J6Q5K7_9HELO</name>